<feature type="region of interest" description="Disordered" evidence="7">
    <location>
        <begin position="1278"/>
        <end position="1310"/>
    </location>
</feature>
<feature type="compositionally biased region" description="Basic residues" evidence="7">
    <location>
        <begin position="1296"/>
        <end position="1310"/>
    </location>
</feature>
<dbReference type="GeneID" id="102833547"/>
<dbReference type="FunFam" id="3.30.70.270:FF:000020">
    <property type="entry name" value="Transposon Tf2-6 polyprotein-like Protein"/>
    <property type="match status" value="1"/>
</dbReference>
<dbReference type="InterPro" id="IPR036946">
    <property type="entry name" value="G_retro_matrix_sf"/>
</dbReference>
<dbReference type="OrthoDB" id="9908684at2759"/>
<evidence type="ECO:0000256" key="6">
    <source>
        <dbReference type="ARBA" id="ARBA00023172"/>
    </source>
</evidence>
<evidence type="ECO:0000256" key="7">
    <source>
        <dbReference type="SAM" id="MobiDB-lite"/>
    </source>
</evidence>
<dbReference type="Gene3D" id="2.40.70.10">
    <property type="entry name" value="Acid Proteases"/>
    <property type="match status" value="1"/>
</dbReference>
<feature type="domain" description="Reverse transcriptase" evidence="8">
    <location>
        <begin position="691"/>
        <end position="876"/>
    </location>
</feature>
<dbReference type="Gene3D" id="3.30.420.10">
    <property type="entry name" value="Ribonuclease H-like superfamily/Ribonuclease H"/>
    <property type="match status" value="1"/>
</dbReference>
<dbReference type="SUPFAM" id="SSF47943">
    <property type="entry name" value="Retrovirus capsid protein, N-terminal core domain"/>
    <property type="match status" value="2"/>
</dbReference>
<dbReference type="Gene3D" id="3.10.10.10">
    <property type="entry name" value="HIV Type 1 Reverse Transcriptase, subunit A, domain 1"/>
    <property type="match status" value="1"/>
</dbReference>
<dbReference type="InterPro" id="IPR012337">
    <property type="entry name" value="RNaseH-like_sf"/>
</dbReference>
<dbReference type="InterPro" id="IPR003036">
    <property type="entry name" value="Gag_P30"/>
</dbReference>
<feature type="compositionally biased region" description="Basic and acidic residues" evidence="7">
    <location>
        <begin position="173"/>
        <end position="193"/>
    </location>
</feature>
<dbReference type="InterPro" id="IPR008919">
    <property type="entry name" value="Retrov_capsid_N"/>
</dbReference>
<proteinExistence type="inferred from homology"/>
<dbReference type="Pfam" id="PF02093">
    <property type="entry name" value="Gag_p30"/>
    <property type="match status" value="2"/>
</dbReference>
<dbReference type="Pfam" id="PF00075">
    <property type="entry name" value="RNase_H"/>
    <property type="match status" value="1"/>
</dbReference>
<gene>
    <name evidence="11" type="primary">LOC102833547</name>
</gene>
<dbReference type="PANTHER" id="PTHR33166">
    <property type="entry name" value="GAG_P30 DOMAIN-CONTAINING PROTEIN"/>
    <property type="match status" value="1"/>
</dbReference>
<dbReference type="GO" id="GO:0004523">
    <property type="term" value="F:RNA-DNA hybrid ribonuclease activity"/>
    <property type="evidence" value="ECO:0007669"/>
    <property type="project" value="InterPro"/>
</dbReference>
<dbReference type="InterPro" id="IPR043502">
    <property type="entry name" value="DNA/RNA_pol_sf"/>
</dbReference>
<dbReference type="PROSITE" id="PS50879">
    <property type="entry name" value="RNASE_H_1"/>
    <property type="match status" value="1"/>
</dbReference>
<dbReference type="Proteomes" id="UP000504623">
    <property type="component" value="Unplaced"/>
</dbReference>
<dbReference type="InterPro" id="IPR002156">
    <property type="entry name" value="RNaseH_domain"/>
</dbReference>
<dbReference type="InterPro" id="IPR043128">
    <property type="entry name" value="Rev_trsase/Diguanyl_cyclase"/>
</dbReference>
<dbReference type="Gene3D" id="1.10.150.180">
    <property type="entry name" value="Gamma-retroviral matrix domain"/>
    <property type="match status" value="1"/>
</dbReference>
<dbReference type="InterPro" id="IPR000477">
    <property type="entry name" value="RT_dom"/>
</dbReference>
<evidence type="ECO:0000256" key="4">
    <source>
        <dbReference type="ARBA" id="ARBA00022870"/>
    </source>
</evidence>
<dbReference type="InterPro" id="IPR050462">
    <property type="entry name" value="Retroviral_Gag-Pol_poly"/>
</dbReference>
<feature type="domain" description="RNase H type-1" evidence="9">
    <location>
        <begin position="1119"/>
        <end position="1266"/>
    </location>
</feature>
<dbReference type="Gene3D" id="3.30.70.270">
    <property type="match status" value="2"/>
</dbReference>
<dbReference type="GO" id="GO:0006310">
    <property type="term" value="P:DNA recombination"/>
    <property type="evidence" value="ECO:0007669"/>
    <property type="project" value="UniProtKB-KW"/>
</dbReference>
<dbReference type="GO" id="GO:0003676">
    <property type="term" value="F:nucleic acid binding"/>
    <property type="evidence" value="ECO:0007669"/>
    <property type="project" value="InterPro"/>
</dbReference>
<dbReference type="SUPFAM" id="SSF47836">
    <property type="entry name" value="Retroviral matrix proteins"/>
    <property type="match status" value="1"/>
</dbReference>
<dbReference type="InterPro" id="IPR010999">
    <property type="entry name" value="Retrovr_matrix"/>
</dbReference>
<comment type="subcellular location">
    <subcellularLocation>
        <location evidence="1">Host cell membrane</location>
    </subcellularLocation>
</comment>
<keyword evidence="5" id="KW-0472">Membrane</keyword>
<accession>A0A9B0WU11</accession>
<dbReference type="InterPro" id="IPR000840">
    <property type="entry name" value="G_retro_matrix"/>
</dbReference>
<evidence type="ECO:0000313" key="10">
    <source>
        <dbReference type="Proteomes" id="UP000504623"/>
    </source>
</evidence>
<dbReference type="Gene3D" id="1.10.375.10">
    <property type="entry name" value="Human Immunodeficiency Virus Type 1 Capsid Protein"/>
    <property type="match status" value="2"/>
</dbReference>
<sequence>MARQVPNRMSQETQMQEEKERVITEARKNVIGPDGRTTTLPNLIEDRFPLTRPDWDFRTPEGRERLLSYCQTLMTGLRPASRRPTNLAKVKAIEQGVTESPTRYLERIYDAYRQYTPLDPLAEENQSAVIMTFINQAAPDIRRKLHKQEELGSLSIKDLLRIADRVYNLRETAEEREERLRRETQEREDRVGWPREGSFSGDLISKVKAVITRPGVDGHPDQLPYILLWQEISENPPAWLKALTPSPWDPPPDPMMPQNAPTEEPQGPSIPSSSEKVPALVAAGLDPIKARPGPLVAQKGGIYPSLLDLDVFYRPPAQNRRVQAELSPEPLDPTAIPTAPDEPPEYSLAREGEEPFSPTNLRPRPEIGVSPPQGQGKGPRVPGKEGNDVPPIHAFPVRAIGSGEEDRVYQYWPFSSSDLYNWRSQNPPFSKDPIRLTDLIGSIMNTHEPTWDDCQQLLSTLLSSEEKERVITEARKNVIGPDGRTTTLPNLIEDHFPLTRPDWDFRTPEGRERLLSYRQTLMTGLRAASRRPTNLAKVKAIEQGVTESPTRYLERIYDAYRQYTPLDPLPDSPAPLLGRDLLTKVQAHIRFQPKGITITDGQGDPITVFTLSLADEHRLFENRTAIDKGKIEAWIKDFPQAWAETGGIGLAINQYPIVVELKPTAEPIRIKQYPIKPDALEGITPHIDKLLQAGILKPCRSAWNTPLLPVKKPEGKDYRPVQDLRKVNERVMDIHPTVPNPYTLLSQLPPHLVWYTVLDLKDAFFSIPLAPTSQTIFAFEWKGSQLTWTRLPQGFKNSPTIFNEALNMDLRDYRTQHPKVTLLQYVDDLLLAAETKEECLEATRGLLQELGRLGYLASAKKAQLCKTEVTYLGYKLERGQRWLTDAMKETILQTPVPKSPREVREFLGTAGYCRLWIPRYAEISQPLHQASREGVPWEWGPPQQKAYEGLRAALLSAPALALPDPSKPFQLFLDKKKGIAKGVLVQRLGPWKRPVAYLSKRLDPVAAGWPPCLRIIAATALLVKDADKLTFGQALAVTTPHAIERILKQPPGKWMSNARLTHYQALLLDTPRITFKEPQGLNPATLLPTPKLGKPLHSCTEILAEIMQVRSDLRDEALVDNDLVWFTDGSSFVLNGVRKAGAAVVDIDGKVIWKAALPAGTSAQKAELVTLSEALEKAEGKRLTVYTDSRYAFATVHVHGAIYRERGFQSAEGKALRNLEEVQRLLAAVLLPKAVAVVHIPGHQKATTPEAKGNAVADRVARKAALDPPHCLALVLPAPEEKLPGGQDQPQNSFKALKRSKKYKKKSGQP</sequence>
<keyword evidence="10" id="KW-1185">Reference proteome</keyword>
<dbReference type="InterPro" id="IPR036397">
    <property type="entry name" value="RNaseH_sf"/>
</dbReference>
<evidence type="ECO:0000256" key="5">
    <source>
        <dbReference type="ARBA" id="ARBA00023136"/>
    </source>
</evidence>
<evidence type="ECO:0000256" key="3">
    <source>
        <dbReference type="ARBA" id="ARBA00022511"/>
    </source>
</evidence>
<evidence type="ECO:0000259" key="8">
    <source>
        <dbReference type="PROSITE" id="PS50878"/>
    </source>
</evidence>
<keyword evidence="4" id="KW-1043">Host membrane</keyword>
<dbReference type="InterPro" id="IPR021109">
    <property type="entry name" value="Peptidase_aspartic_dom_sf"/>
</dbReference>
<evidence type="ECO:0000259" key="9">
    <source>
        <dbReference type="PROSITE" id="PS50879"/>
    </source>
</evidence>
<dbReference type="RefSeq" id="XP_006868773.1">
    <property type="nucleotide sequence ID" value="XM_006868711.1"/>
</dbReference>
<feature type="region of interest" description="Disordered" evidence="7">
    <location>
        <begin position="173"/>
        <end position="194"/>
    </location>
</feature>
<dbReference type="CDD" id="cd03715">
    <property type="entry name" value="RT_ZFREV_like"/>
    <property type="match status" value="1"/>
</dbReference>
<feature type="region of interest" description="Disordered" evidence="7">
    <location>
        <begin position="321"/>
        <end position="389"/>
    </location>
</feature>
<dbReference type="InterPro" id="IPR041577">
    <property type="entry name" value="RT_RNaseH_2"/>
</dbReference>
<dbReference type="CDD" id="cd09273">
    <property type="entry name" value="RNase_HI_RT_Bel"/>
    <property type="match status" value="1"/>
</dbReference>
<dbReference type="SUPFAM" id="SSF53098">
    <property type="entry name" value="Ribonuclease H-like"/>
    <property type="match status" value="1"/>
</dbReference>
<evidence type="ECO:0000313" key="11">
    <source>
        <dbReference type="RefSeq" id="XP_006868773.1"/>
    </source>
</evidence>
<dbReference type="Pfam" id="PF00078">
    <property type="entry name" value="RVT_1"/>
    <property type="match status" value="1"/>
</dbReference>
<dbReference type="Pfam" id="PF17919">
    <property type="entry name" value="RT_RNaseH_2"/>
    <property type="match status" value="1"/>
</dbReference>
<dbReference type="GO" id="GO:0019068">
    <property type="term" value="P:virion assembly"/>
    <property type="evidence" value="ECO:0007669"/>
    <property type="project" value="InterPro"/>
</dbReference>
<evidence type="ECO:0000256" key="2">
    <source>
        <dbReference type="ARBA" id="ARBA00010879"/>
    </source>
</evidence>
<dbReference type="SUPFAM" id="SSF56672">
    <property type="entry name" value="DNA/RNA polymerases"/>
    <property type="match status" value="1"/>
</dbReference>
<comment type="similarity">
    <text evidence="2">Belongs to the beta type-B retroviral polymerase family. HERV class-II K(HML-2) pol subfamily.</text>
</comment>
<feature type="region of interest" description="Disordered" evidence="7">
    <location>
        <begin position="245"/>
        <end position="275"/>
    </location>
</feature>
<keyword evidence="3" id="KW-1032">Host cell membrane</keyword>
<keyword evidence="6" id="KW-0233">DNA recombination</keyword>
<name>A0A9B0WU11_CHRAS</name>
<evidence type="ECO:0000256" key="1">
    <source>
        <dbReference type="ARBA" id="ARBA00004165"/>
    </source>
</evidence>
<protein>
    <submittedName>
        <fullName evidence="11">Uncharacterized protein LOC102833547</fullName>
    </submittedName>
</protein>
<reference evidence="11" key="1">
    <citation type="submission" date="2025-08" db="UniProtKB">
        <authorList>
            <consortium name="RefSeq"/>
        </authorList>
    </citation>
    <scope>IDENTIFICATION</scope>
    <source>
        <tissue evidence="11">Spleen</tissue>
    </source>
</reference>
<dbReference type="Gene3D" id="3.10.20.370">
    <property type="match status" value="1"/>
</dbReference>
<dbReference type="PROSITE" id="PS50878">
    <property type="entry name" value="RT_POL"/>
    <property type="match status" value="1"/>
</dbReference>
<organism evidence="10 11">
    <name type="scientific">Chrysochloris asiatica</name>
    <name type="common">Cape golden mole</name>
    <dbReference type="NCBI Taxonomy" id="185453"/>
    <lineage>
        <taxon>Eukaryota</taxon>
        <taxon>Metazoa</taxon>
        <taxon>Chordata</taxon>
        <taxon>Craniata</taxon>
        <taxon>Vertebrata</taxon>
        <taxon>Euteleostomi</taxon>
        <taxon>Mammalia</taxon>
        <taxon>Eutheria</taxon>
        <taxon>Afrotheria</taxon>
        <taxon>Chrysochloridae</taxon>
        <taxon>Chrysochlorinae</taxon>
        <taxon>Chrysochloris</taxon>
    </lineage>
</organism>
<dbReference type="Pfam" id="PF01140">
    <property type="entry name" value="Gag_MA"/>
    <property type="match status" value="1"/>
</dbReference>